<feature type="region of interest" description="Disordered" evidence="7">
    <location>
        <begin position="155"/>
        <end position="182"/>
    </location>
</feature>
<feature type="compositionally biased region" description="Polar residues" evidence="7">
    <location>
        <begin position="1"/>
        <end position="10"/>
    </location>
</feature>
<feature type="domain" description="Homeobox" evidence="8">
    <location>
        <begin position="57"/>
        <end position="117"/>
    </location>
</feature>
<dbReference type="SMART" id="SM00389">
    <property type="entry name" value="HOX"/>
    <property type="match status" value="1"/>
</dbReference>
<comment type="subcellular location">
    <subcellularLocation>
        <location evidence="1 5 6">Nucleus</location>
    </subcellularLocation>
</comment>
<dbReference type="GO" id="GO:0000981">
    <property type="term" value="F:DNA-binding transcription factor activity, RNA polymerase II-specific"/>
    <property type="evidence" value="ECO:0007669"/>
    <property type="project" value="TreeGrafter"/>
</dbReference>
<dbReference type="EMBL" id="JAFIQS010000001">
    <property type="protein sequence ID" value="KAG5173531.1"/>
    <property type="molecule type" value="Genomic_DNA"/>
</dbReference>
<dbReference type="InterPro" id="IPR001356">
    <property type="entry name" value="HD"/>
</dbReference>
<dbReference type="InterPro" id="IPR050453">
    <property type="entry name" value="LIM_Homeobox_TF"/>
</dbReference>
<dbReference type="GO" id="GO:0000977">
    <property type="term" value="F:RNA polymerase II transcription regulatory region sequence-specific DNA binding"/>
    <property type="evidence" value="ECO:0007669"/>
    <property type="project" value="TreeGrafter"/>
</dbReference>
<name>A0A8H7Y4N6_PSICU</name>
<dbReference type="SUPFAM" id="SSF46689">
    <property type="entry name" value="Homeodomain-like"/>
    <property type="match status" value="1"/>
</dbReference>
<feature type="DNA-binding region" description="Homeobox" evidence="5">
    <location>
        <begin position="59"/>
        <end position="118"/>
    </location>
</feature>
<proteinExistence type="predicted"/>
<evidence type="ECO:0000256" key="6">
    <source>
        <dbReference type="RuleBase" id="RU000682"/>
    </source>
</evidence>
<dbReference type="Gene3D" id="1.10.10.60">
    <property type="entry name" value="Homeodomain-like"/>
    <property type="match status" value="1"/>
</dbReference>
<feature type="region of interest" description="Disordered" evidence="7">
    <location>
        <begin position="82"/>
        <end position="142"/>
    </location>
</feature>
<evidence type="ECO:0000256" key="5">
    <source>
        <dbReference type="PROSITE-ProRule" id="PRU00108"/>
    </source>
</evidence>
<evidence type="ECO:0000256" key="3">
    <source>
        <dbReference type="ARBA" id="ARBA00023155"/>
    </source>
</evidence>
<dbReference type="CDD" id="cd00086">
    <property type="entry name" value="homeodomain"/>
    <property type="match status" value="1"/>
</dbReference>
<evidence type="ECO:0000256" key="1">
    <source>
        <dbReference type="ARBA" id="ARBA00004123"/>
    </source>
</evidence>
<feature type="compositionally biased region" description="Low complexity" evidence="7">
    <location>
        <begin position="326"/>
        <end position="336"/>
    </location>
</feature>
<evidence type="ECO:0000313" key="9">
    <source>
        <dbReference type="EMBL" id="KAG5173531.1"/>
    </source>
</evidence>
<feature type="region of interest" description="Disordered" evidence="7">
    <location>
        <begin position="1"/>
        <end position="59"/>
    </location>
</feature>
<feature type="compositionally biased region" description="Low complexity" evidence="7">
    <location>
        <begin position="118"/>
        <end position="129"/>
    </location>
</feature>
<dbReference type="GO" id="GO:0005634">
    <property type="term" value="C:nucleus"/>
    <property type="evidence" value="ECO:0007669"/>
    <property type="project" value="UniProtKB-SubCell"/>
</dbReference>
<evidence type="ECO:0000256" key="4">
    <source>
        <dbReference type="ARBA" id="ARBA00023242"/>
    </source>
</evidence>
<comment type="caution">
    <text evidence="9">The sequence shown here is derived from an EMBL/GenBank/DDBJ whole genome shotgun (WGS) entry which is preliminary data.</text>
</comment>
<evidence type="ECO:0000256" key="7">
    <source>
        <dbReference type="SAM" id="MobiDB-lite"/>
    </source>
</evidence>
<feature type="compositionally biased region" description="Polar residues" evidence="7">
    <location>
        <begin position="101"/>
        <end position="110"/>
    </location>
</feature>
<dbReference type="PANTHER" id="PTHR24208:SF166">
    <property type="entry name" value="LIM HOMEOBOX TRANSCRIPTION FACTOR 1 ALPHA, ISOFORM B"/>
    <property type="match status" value="1"/>
</dbReference>
<dbReference type="InterPro" id="IPR009057">
    <property type="entry name" value="Homeodomain-like_sf"/>
</dbReference>
<keyword evidence="3 5" id="KW-0371">Homeobox</keyword>
<sequence length="450" mass="48066">MNSSPPQTVSEPIYLPPPPAPAVAPQGPTQLARTDSATSFSSEEDASMSPSPVAVMNSARRTRKRFTNTQLTMLENLFHLNSHPSREDREAVARDGGMETKSVTIWFQNKRQTERKTAASNNNNNNNNGANGGSSHGATSHAVPNITSTIHTFSLHGEGAHGQGPSSRTASPPFSISSRSSITSASICTATTTAYSSSRPSLDRVASRSELRAAAPRTPSRRPAHPGTGAIWDNMPSSPLAPPISPPAREFIDFGKNARTRRTLEWACAAARLVDKDGYASGMSAGFGAGGGSGGMYASSSAPAAPVRPRARTVSREKMRVRAGPSQHHQSHYSYSRDPNGAASDSISSSRSRERDTYAPAHTHSYVRSRDTDMDLTDEEDHEAITPPSTWGKDDRRWTPAGAGEGRPTSLLAMTEAAKGGMSPRDIRARVDDDDMFRAALALCGLGRRT</sequence>
<feature type="compositionally biased region" description="Basic and acidic residues" evidence="7">
    <location>
        <begin position="201"/>
        <end position="211"/>
    </location>
</feature>
<evidence type="ECO:0000256" key="2">
    <source>
        <dbReference type="ARBA" id="ARBA00023125"/>
    </source>
</evidence>
<feature type="region of interest" description="Disordered" evidence="7">
    <location>
        <begin position="293"/>
        <end position="408"/>
    </location>
</feature>
<feature type="compositionally biased region" description="Polar residues" evidence="7">
    <location>
        <begin position="27"/>
        <end position="41"/>
    </location>
</feature>
<organism evidence="9">
    <name type="scientific">Psilocybe cubensis</name>
    <name type="common">Psychedelic mushroom</name>
    <name type="synonym">Stropharia cubensis</name>
    <dbReference type="NCBI Taxonomy" id="181762"/>
    <lineage>
        <taxon>Eukaryota</taxon>
        <taxon>Fungi</taxon>
        <taxon>Dikarya</taxon>
        <taxon>Basidiomycota</taxon>
        <taxon>Agaricomycotina</taxon>
        <taxon>Agaricomycetes</taxon>
        <taxon>Agaricomycetidae</taxon>
        <taxon>Agaricales</taxon>
        <taxon>Agaricineae</taxon>
        <taxon>Strophariaceae</taxon>
        <taxon>Psilocybe</taxon>
    </lineage>
</organism>
<dbReference type="AlphaFoldDB" id="A0A8H7Y4N6"/>
<reference evidence="9" key="1">
    <citation type="submission" date="2021-02" db="EMBL/GenBank/DDBJ databases">
        <title>Psilocybe cubensis genome.</title>
        <authorList>
            <person name="Mckernan K.J."/>
            <person name="Crawford S."/>
            <person name="Trippe A."/>
            <person name="Kane L.T."/>
            <person name="Mclaughlin S."/>
        </authorList>
    </citation>
    <scope>NUCLEOTIDE SEQUENCE [LARGE SCALE GENOMIC DNA]</scope>
    <source>
        <strain evidence="9">MGC-MH-2018</strain>
    </source>
</reference>
<gene>
    <name evidence="9" type="ORF">JR316_000188</name>
</gene>
<keyword evidence="2 5" id="KW-0238">DNA-binding</keyword>
<protein>
    <recommendedName>
        <fullName evidence="8">Homeobox domain-containing protein</fullName>
    </recommendedName>
</protein>
<dbReference type="Pfam" id="PF00046">
    <property type="entry name" value="Homeodomain"/>
    <property type="match status" value="1"/>
</dbReference>
<dbReference type="PROSITE" id="PS50071">
    <property type="entry name" value="HOMEOBOX_2"/>
    <property type="match status" value="1"/>
</dbReference>
<evidence type="ECO:0000259" key="8">
    <source>
        <dbReference type="PROSITE" id="PS50071"/>
    </source>
</evidence>
<feature type="compositionally biased region" description="Low complexity" evidence="7">
    <location>
        <begin position="169"/>
        <end position="182"/>
    </location>
</feature>
<dbReference type="PANTHER" id="PTHR24208">
    <property type="entry name" value="LIM/HOMEOBOX PROTEIN LHX"/>
    <property type="match status" value="1"/>
</dbReference>
<feature type="compositionally biased region" description="Basic and acidic residues" evidence="7">
    <location>
        <begin position="84"/>
        <end position="98"/>
    </location>
</feature>
<feature type="compositionally biased region" description="Low complexity" evidence="7">
    <location>
        <begin position="296"/>
        <end position="305"/>
    </location>
</feature>
<accession>A0A8H7Y4N6</accession>
<keyword evidence="4 5" id="KW-0539">Nucleus</keyword>
<dbReference type="OrthoDB" id="6159439at2759"/>
<feature type="region of interest" description="Disordered" evidence="7">
    <location>
        <begin position="197"/>
        <end position="241"/>
    </location>
</feature>